<dbReference type="KEGG" id="vg:77954143"/>
<dbReference type="Proteomes" id="UP001200073">
    <property type="component" value="Segment"/>
</dbReference>
<dbReference type="GeneID" id="77954143"/>
<sequence length="74" mass="8091">MPENTPAPRFEWIEASYTADGTSYPATGGVVDRERGLFAPFGYEDADWASSAVAAVASHPDDWEYADTYTPITK</sequence>
<reference evidence="1" key="1">
    <citation type="submission" date="2021-11" db="EMBL/GenBank/DDBJ databases">
        <authorList>
            <person name="Furlong K.P."/>
            <person name="Ghanmi N."/>
            <person name="Islam M.S."/>
            <person name="Jung D."/>
            <person name="Madani M.T."/>
            <person name="Petrova A."/>
            <person name="Ristovski M."/>
            <person name="Salikini A."/>
            <person name="Uppal M."/>
            <person name="Tran A."/>
            <person name="Tremblay V."/>
            <person name="Williams E."/>
            <person name="Giles L."/>
            <person name="McCarthy L."/>
            <person name="Wheaton K.A."/>
            <person name="Chan K."/>
            <person name="Rudner A.D."/>
            <person name="Beyer A.R."/>
            <person name="Chong R.A."/>
            <person name="Edgington N.P."/>
            <person name="Freise A.C."/>
            <person name="Garcia Costas A.M."/>
            <person name="Gibb B.P."/>
            <person name="Klyczek K.K."/>
            <person name="Swerdlow S.J."/>
            <person name="Garlena R.A."/>
            <person name="Russell D.A."/>
            <person name="Jacobs-Sera D."/>
            <person name="Hatfull G.F."/>
        </authorList>
    </citation>
    <scope>NUCLEOTIDE SEQUENCE</scope>
</reference>
<dbReference type="RefSeq" id="YP_010677759.1">
    <property type="nucleotide sequence ID" value="NC_071025.1"/>
</dbReference>
<keyword evidence="2" id="KW-1185">Reference proteome</keyword>
<evidence type="ECO:0000313" key="2">
    <source>
        <dbReference type="Proteomes" id="UP001200073"/>
    </source>
</evidence>
<proteinExistence type="predicted"/>
<accession>A0AA49B425</accession>
<name>A0AA49B425_9CAUD</name>
<evidence type="ECO:0000313" key="1">
    <source>
        <dbReference type="EMBL" id="UIW13471.1"/>
    </source>
</evidence>
<protein>
    <submittedName>
        <fullName evidence="1">Uncharacterized protein</fullName>
    </submittedName>
</protein>
<dbReference type="EMBL" id="OL549191">
    <property type="protein sequence ID" value="UIW13471.1"/>
    <property type="molecule type" value="Genomic_DNA"/>
</dbReference>
<gene>
    <name evidence="1" type="primary">56</name>
    <name evidence="1" type="ORF">SEA_AMYEV_56</name>
</gene>
<organism evidence="1 2">
    <name type="scientific">Arthrobacter phage Amyev</name>
    <dbReference type="NCBI Taxonomy" id="2832315"/>
    <lineage>
        <taxon>Viruses</taxon>
        <taxon>Duplodnaviria</taxon>
        <taxon>Heunggongvirae</taxon>
        <taxon>Uroviricota</taxon>
        <taxon>Caudoviricetes</taxon>
        <taxon>Casidaviridae</taxon>
        <taxon>Yangvirus</taxon>
        <taxon>Yangvirus amyev</taxon>
    </lineage>
</organism>